<protein>
    <submittedName>
        <fullName evidence="2">RHS repeat protein</fullName>
    </submittedName>
</protein>
<evidence type="ECO:0000313" key="2">
    <source>
        <dbReference type="WBParaSite" id="ECPE_0001379201-mRNA-1"/>
    </source>
</evidence>
<feature type="compositionally biased region" description="Basic residues" evidence="1">
    <location>
        <begin position="172"/>
        <end position="182"/>
    </location>
</feature>
<dbReference type="WBParaSite" id="ECPE_0001379201-mRNA-1">
    <property type="protein sequence ID" value="ECPE_0001379201-mRNA-1"/>
    <property type="gene ID" value="ECPE_0001379201"/>
</dbReference>
<reference evidence="2" key="1">
    <citation type="submission" date="2016-06" db="UniProtKB">
        <authorList>
            <consortium name="WormBaseParasite"/>
        </authorList>
    </citation>
    <scope>IDENTIFICATION</scope>
</reference>
<evidence type="ECO:0000256" key="1">
    <source>
        <dbReference type="SAM" id="MobiDB-lite"/>
    </source>
</evidence>
<name>A0A183B3G7_9TREM</name>
<sequence length="263" mass="30210">LHYNITLDPGPQQCIRELTDPIRGSRWQFIYSSSGLMVQLRRPQDTTFTQFQYAPDSGRLERILFPNGMVFHAEQYDALSSRSQFTRQGKLGIQNRSIGRQSEMLCRYDERTDPWSVQFVQHYPGTPSSSSRRPARLFRRIQLPDRMDQPRLINSVLWTFDRNAKVSPSSRLARHRTRRQISRSHLPSPTELSRSLQVGHTSGWSVGTSSPQHTNLVRAPRSAFSYLSSALSLSGYRTAVGAESVEWQYHKTLVVSESLSTYF</sequence>
<organism evidence="2">
    <name type="scientific">Echinostoma caproni</name>
    <dbReference type="NCBI Taxonomy" id="27848"/>
    <lineage>
        <taxon>Eukaryota</taxon>
        <taxon>Metazoa</taxon>
        <taxon>Spiralia</taxon>
        <taxon>Lophotrochozoa</taxon>
        <taxon>Platyhelminthes</taxon>
        <taxon>Trematoda</taxon>
        <taxon>Digenea</taxon>
        <taxon>Plagiorchiida</taxon>
        <taxon>Echinostomata</taxon>
        <taxon>Echinostomatoidea</taxon>
        <taxon>Echinostomatidae</taxon>
        <taxon>Echinostoma</taxon>
    </lineage>
</organism>
<accession>A0A183B3G7</accession>
<feature type="compositionally biased region" description="Polar residues" evidence="1">
    <location>
        <begin position="183"/>
        <end position="197"/>
    </location>
</feature>
<feature type="region of interest" description="Disordered" evidence="1">
    <location>
        <begin position="169"/>
        <end position="197"/>
    </location>
</feature>
<dbReference type="AlphaFoldDB" id="A0A183B3G7"/>
<proteinExistence type="predicted"/>